<proteinExistence type="predicted"/>
<dbReference type="EMBL" id="CAAALY010016579">
    <property type="protein sequence ID" value="VEL13027.1"/>
    <property type="molecule type" value="Genomic_DNA"/>
</dbReference>
<name>A0A448WJ96_9PLAT</name>
<evidence type="ECO:0000313" key="3">
    <source>
        <dbReference type="Proteomes" id="UP000784294"/>
    </source>
</evidence>
<accession>A0A448WJ96</accession>
<dbReference type="Proteomes" id="UP000784294">
    <property type="component" value="Unassembled WGS sequence"/>
</dbReference>
<feature type="non-terminal residue" evidence="2">
    <location>
        <position position="335"/>
    </location>
</feature>
<reference evidence="2" key="1">
    <citation type="submission" date="2018-11" db="EMBL/GenBank/DDBJ databases">
        <authorList>
            <consortium name="Pathogen Informatics"/>
        </authorList>
    </citation>
    <scope>NUCLEOTIDE SEQUENCE</scope>
</reference>
<comment type="caution">
    <text evidence="2">The sequence shown here is derived from an EMBL/GenBank/DDBJ whole genome shotgun (WGS) entry which is preliminary data.</text>
</comment>
<feature type="region of interest" description="Disordered" evidence="1">
    <location>
        <begin position="247"/>
        <end position="267"/>
    </location>
</feature>
<organism evidence="2 3">
    <name type="scientific">Protopolystoma xenopodis</name>
    <dbReference type="NCBI Taxonomy" id="117903"/>
    <lineage>
        <taxon>Eukaryota</taxon>
        <taxon>Metazoa</taxon>
        <taxon>Spiralia</taxon>
        <taxon>Lophotrochozoa</taxon>
        <taxon>Platyhelminthes</taxon>
        <taxon>Monogenea</taxon>
        <taxon>Polyopisthocotylea</taxon>
        <taxon>Polystomatidea</taxon>
        <taxon>Polystomatidae</taxon>
        <taxon>Protopolystoma</taxon>
    </lineage>
</organism>
<protein>
    <submittedName>
        <fullName evidence="2">Uncharacterized protein</fullName>
    </submittedName>
</protein>
<evidence type="ECO:0000313" key="2">
    <source>
        <dbReference type="EMBL" id="VEL13027.1"/>
    </source>
</evidence>
<sequence length="335" mass="37806">MLSAISQEDSHLRLSGLKFLEIELREAFSIYSGAKVDYEIKQNDELFLAGLYKSIDFIIQALLSYFVEEDSPSTLLATQCLNLILCLLITLNSKDFSVRNFFDVIVEHGFKSPNSTEYKFSLCKALPVILDSEPVANKSTLKHSAFEPLLKCLVELGWSGSDLYTHVQLAFSSVLDKIGYSAFCEIINNWKKNEDTSFIRNQVELALKWSNNVFRGSDISESCTHDEQLTIEEYRDEDYHLTEDEGSDELIDGLDSDQSDSPGDDDTLSIEDDFPFRYADIEFMLPKETYDSVSFCCQSSSLFFSPLTNPAIAHASVTYDPRIAHQGAEAMRDAV</sequence>
<gene>
    <name evidence="2" type="ORF">PXEA_LOCUS6467</name>
</gene>
<evidence type="ECO:0000256" key="1">
    <source>
        <dbReference type="SAM" id="MobiDB-lite"/>
    </source>
</evidence>
<dbReference type="AlphaFoldDB" id="A0A448WJ96"/>
<keyword evidence="3" id="KW-1185">Reference proteome</keyword>